<feature type="domain" description="Cell envelope-related transcriptional attenuator" evidence="1">
    <location>
        <begin position="16"/>
        <end position="154"/>
    </location>
</feature>
<dbReference type="InterPro" id="IPR027381">
    <property type="entry name" value="LytR/CpsA/Psr_C"/>
</dbReference>
<reference evidence="3" key="1">
    <citation type="journal article" date="2014" name="Front. Microbiol.">
        <title>High frequency of phylogenetically diverse reductive dehalogenase-homologous genes in deep subseafloor sedimentary metagenomes.</title>
        <authorList>
            <person name="Kawai M."/>
            <person name="Futagami T."/>
            <person name="Toyoda A."/>
            <person name="Takaki Y."/>
            <person name="Nishi S."/>
            <person name="Hori S."/>
            <person name="Arai W."/>
            <person name="Tsubouchi T."/>
            <person name="Morono Y."/>
            <person name="Uchiyama I."/>
            <person name="Ito T."/>
            <person name="Fujiyama A."/>
            <person name="Inagaki F."/>
            <person name="Takami H."/>
        </authorList>
    </citation>
    <scope>NUCLEOTIDE SEQUENCE</scope>
    <source>
        <strain evidence="3">Expedition CK06-06</strain>
    </source>
</reference>
<dbReference type="PANTHER" id="PTHR33392">
    <property type="entry name" value="POLYISOPRENYL-TEICHOIC ACID--PEPTIDOGLYCAN TEICHOIC ACID TRANSFERASE TAGU"/>
    <property type="match status" value="1"/>
</dbReference>
<feature type="domain" description="LytR/CpsA/Psr regulator C-terminal" evidence="2">
    <location>
        <begin position="246"/>
        <end position="320"/>
    </location>
</feature>
<dbReference type="PANTHER" id="PTHR33392:SF6">
    <property type="entry name" value="POLYISOPRENYL-TEICHOIC ACID--PEPTIDOGLYCAN TEICHOIC ACID TRANSFERASE TAGU"/>
    <property type="match status" value="1"/>
</dbReference>
<dbReference type="Pfam" id="PF03816">
    <property type="entry name" value="LytR_cpsA_psr"/>
    <property type="match status" value="1"/>
</dbReference>
<sequence>LIIGSDKSLEQISPNSVILTSYNSISEESLLLSIPLRTILQFSGEAVTVQQLLKEGRIEDLKSAINDSIGIEVDHYILVNVFDLVEKIGGVSVNIPENISFPDINTDVTVLLEKGEKNLSGDLAISYLHYISGEGESILYVSDQQDVYLSILDKLMANKSYSEIANEMQLISEYFASDFSVEELISLGSSMTKLQESKIFKDKTLPIIVVEIDGNNYHVPQPEKITEIFGEFESVVTPEEKEKSDIIILNGCGSPGIANSAGNKLQNDFQIVEIGNAASFQYTETKIIVTSFKISVIEDAISIRELLGVGKIVTDGSLSDTYKMLSPSPLM</sequence>
<proteinExistence type="predicted"/>
<comment type="caution">
    <text evidence="3">The sequence shown here is derived from an EMBL/GenBank/DDBJ whole genome shotgun (WGS) entry which is preliminary data.</text>
</comment>
<evidence type="ECO:0008006" key="4">
    <source>
        <dbReference type="Google" id="ProtNLM"/>
    </source>
</evidence>
<dbReference type="AlphaFoldDB" id="X0YLR2"/>
<organism evidence="3">
    <name type="scientific">marine sediment metagenome</name>
    <dbReference type="NCBI Taxonomy" id="412755"/>
    <lineage>
        <taxon>unclassified sequences</taxon>
        <taxon>metagenomes</taxon>
        <taxon>ecological metagenomes</taxon>
    </lineage>
</organism>
<gene>
    <name evidence="3" type="ORF">S01H4_09557</name>
</gene>
<dbReference type="EMBL" id="BART01003478">
    <property type="protein sequence ID" value="GAG57214.1"/>
    <property type="molecule type" value="Genomic_DNA"/>
</dbReference>
<feature type="non-terminal residue" evidence="3">
    <location>
        <position position="1"/>
    </location>
</feature>
<accession>X0YLR2</accession>
<name>X0YLR2_9ZZZZ</name>
<evidence type="ECO:0000313" key="3">
    <source>
        <dbReference type="EMBL" id="GAG57214.1"/>
    </source>
</evidence>
<dbReference type="Gene3D" id="3.40.630.190">
    <property type="entry name" value="LCP protein"/>
    <property type="match status" value="1"/>
</dbReference>
<dbReference type="InterPro" id="IPR004474">
    <property type="entry name" value="LytR_CpsA_psr"/>
</dbReference>
<evidence type="ECO:0000259" key="1">
    <source>
        <dbReference type="Pfam" id="PF03816"/>
    </source>
</evidence>
<dbReference type="InterPro" id="IPR050922">
    <property type="entry name" value="LytR/CpsA/Psr_CW_biosynth"/>
</dbReference>
<dbReference type="Gene3D" id="3.30.70.2390">
    <property type="match status" value="1"/>
</dbReference>
<protein>
    <recommendedName>
        <fullName evidence="4">LytR/CpsA/Psr regulator C-terminal domain-containing protein</fullName>
    </recommendedName>
</protein>
<evidence type="ECO:0000259" key="2">
    <source>
        <dbReference type="Pfam" id="PF13399"/>
    </source>
</evidence>
<dbReference type="Pfam" id="PF13399">
    <property type="entry name" value="LytR_C"/>
    <property type="match status" value="1"/>
</dbReference>